<accession>A0ABR2YKN4</accession>
<feature type="transmembrane region" description="Helical" evidence="9">
    <location>
        <begin position="506"/>
        <end position="529"/>
    </location>
</feature>
<feature type="region of interest" description="Disordered" evidence="10">
    <location>
        <begin position="585"/>
        <end position="612"/>
    </location>
</feature>
<comment type="similarity">
    <text evidence="2 9">Belongs to the ADP/ATP translocase tlc family.</text>
</comment>
<dbReference type="Pfam" id="PF03219">
    <property type="entry name" value="TLC"/>
    <property type="match status" value="2"/>
</dbReference>
<comment type="caution">
    <text evidence="11">The sequence shown here is derived from an EMBL/GenBank/DDBJ whole genome shotgun (WGS) entry which is preliminary data.</text>
</comment>
<keyword evidence="9" id="KW-0150">Chloroplast</keyword>
<protein>
    <recommendedName>
        <fullName evidence="9">ADP,ATP carrier protein</fullName>
    </recommendedName>
</protein>
<dbReference type="InterPro" id="IPR004667">
    <property type="entry name" value="ADP_ATP_car_bac_type"/>
</dbReference>
<proteinExistence type="inferred from homology"/>
<feature type="transmembrane region" description="Helical" evidence="9">
    <location>
        <begin position="737"/>
        <end position="757"/>
    </location>
</feature>
<feature type="transmembrane region" description="Helical" evidence="9">
    <location>
        <begin position="355"/>
        <end position="374"/>
    </location>
</feature>
<evidence type="ECO:0000256" key="5">
    <source>
        <dbReference type="ARBA" id="ARBA00022741"/>
    </source>
</evidence>
<keyword evidence="7 9" id="KW-1133">Transmembrane helix</keyword>
<feature type="transmembrane region" description="Helical" evidence="9">
    <location>
        <begin position="670"/>
        <end position="693"/>
    </location>
</feature>
<evidence type="ECO:0000256" key="1">
    <source>
        <dbReference type="ARBA" id="ARBA00004141"/>
    </source>
</evidence>
<dbReference type="EMBL" id="JALJOT010000009">
    <property type="protein sequence ID" value="KAK9907430.1"/>
    <property type="molecule type" value="Genomic_DNA"/>
</dbReference>
<keyword evidence="4 9" id="KW-0812">Transmembrane</keyword>
<evidence type="ECO:0000256" key="2">
    <source>
        <dbReference type="ARBA" id="ARBA00007127"/>
    </source>
</evidence>
<name>A0ABR2YKN4_9CHLO</name>
<keyword evidence="5 9" id="KW-0547">Nucleotide-binding</keyword>
<evidence type="ECO:0000313" key="12">
    <source>
        <dbReference type="Proteomes" id="UP001491310"/>
    </source>
</evidence>
<feature type="transmembrane region" description="Helical" evidence="9">
    <location>
        <begin position="381"/>
        <end position="402"/>
    </location>
</feature>
<evidence type="ECO:0000256" key="9">
    <source>
        <dbReference type="RuleBase" id="RU363121"/>
    </source>
</evidence>
<keyword evidence="3 9" id="KW-0813">Transport</keyword>
<evidence type="ECO:0000256" key="4">
    <source>
        <dbReference type="ARBA" id="ARBA00022692"/>
    </source>
</evidence>
<gene>
    <name evidence="11" type="ORF">WJX75_003498</name>
</gene>
<sequence length="890" mass="95635">MATSISSEQAGGERMAYFMWTFNAYQLVKPAVRHVSFLQSWKNRDASRSVWPEDASEDELLRIWITQHGGWVHPSLHLATSSRTGRKVWMARNVIDWETVSTEPLIVIPASFRLRTTDAFDTLQQVLKDSGCKKKLKVFVRKFTDGSGVGGNRVMGHIRPAMDSVANHESAGSVFCMAPLGSSEARSPPGGVDILMSMLDGVPRPLGIGDELYTSYAEVVPFGATSEEQLINYVEMYGTESMAAAQGMLVRLSQQAETPSEIHLTRFARSFLALRMIRIKMQGRHTLACTPPAPKSHARTHVSSTVRSAMAPTAAVHARRLIGDGTSRTASPLPQQQPPDQGAQLADTVPLEIDVPVYAVWPASFVFLVLYSFATQRFSRGALFNIVVGLFMAWFVAFGFLYPSHEAMHFHGLAESVLEGLPSGLAGAVGMVRNWMFTTFYVGAEMWGDVVLSLLFWGLANEMTTMREAPLLYPLFGIGANIGQTLSGKALSIFSTFAKSRLSYAVQLQAMMALIVTFSCIVLALHAYITTRFPSNISPDPELPEIPSLDAKSIRHAASQDGAKASSSGAERLNGTAVAVEADASSRLRASSEASTSGTAPQGTAAEVKGATAGGGKKKAKLSIREAVVFLTKSPQIQCLAVMALAQGLSTNLIEIAWKSHLHMLHPSPAAYSAFLGEVATWTGIVTGTLMFASPALFARWKWRGVAGATPAFMLWTGLPFFVGCVLYNVAHPGPSLVGTAALRALVMVGAVLQVFAKGAKFSMFKPAEEMVYIGLDEQSRTKGKAAIDVVGAQTGKSIGSVLQQVLLVVSSGSLVKSLPVMAMAYYGILRSWSRSVNTLSTLHVCAFTTHSTDSDTDDDVDVTGASDQAVVPHDVTLGEISPDTPLAAL</sequence>
<evidence type="ECO:0000256" key="7">
    <source>
        <dbReference type="ARBA" id="ARBA00022989"/>
    </source>
</evidence>
<dbReference type="PANTHER" id="PTHR31187">
    <property type="match status" value="1"/>
</dbReference>
<reference evidence="11 12" key="1">
    <citation type="journal article" date="2024" name="Nat. Commun.">
        <title>Phylogenomics reveals the evolutionary origins of lichenization in chlorophyte algae.</title>
        <authorList>
            <person name="Puginier C."/>
            <person name="Libourel C."/>
            <person name="Otte J."/>
            <person name="Skaloud P."/>
            <person name="Haon M."/>
            <person name="Grisel S."/>
            <person name="Petersen M."/>
            <person name="Berrin J.G."/>
            <person name="Delaux P.M."/>
            <person name="Dal Grande F."/>
            <person name="Keller J."/>
        </authorList>
    </citation>
    <scope>NUCLEOTIDE SEQUENCE [LARGE SCALE GENOMIC DNA]</scope>
    <source>
        <strain evidence="11 12">SAG 216-7</strain>
    </source>
</reference>
<evidence type="ECO:0000256" key="10">
    <source>
        <dbReference type="SAM" id="MobiDB-lite"/>
    </source>
</evidence>
<dbReference type="PANTHER" id="PTHR31187:SF1">
    <property type="entry name" value="ADP,ATP CARRIER PROTEIN 1"/>
    <property type="match status" value="1"/>
</dbReference>
<keyword evidence="12" id="KW-1185">Reference proteome</keyword>
<comment type="subcellular location">
    <subcellularLocation>
        <location evidence="1">Membrane</location>
        <topology evidence="1">Multi-pass membrane protein</topology>
    </subcellularLocation>
    <subcellularLocation>
        <location evidence="9">Plastid</location>
        <location evidence="9">Chloroplast membrane</location>
        <topology evidence="9">Multi-pass membrane protein</topology>
    </subcellularLocation>
</comment>
<evidence type="ECO:0000256" key="8">
    <source>
        <dbReference type="ARBA" id="ARBA00023136"/>
    </source>
</evidence>
<feature type="transmembrane region" description="Helical" evidence="9">
    <location>
        <begin position="471"/>
        <end position="494"/>
    </location>
</feature>
<keyword evidence="8 9" id="KW-0472">Membrane</keyword>
<feature type="compositionally biased region" description="Low complexity" evidence="10">
    <location>
        <begin position="585"/>
        <end position="611"/>
    </location>
</feature>
<evidence type="ECO:0000256" key="3">
    <source>
        <dbReference type="ARBA" id="ARBA00022448"/>
    </source>
</evidence>
<evidence type="ECO:0000313" key="11">
    <source>
        <dbReference type="EMBL" id="KAK9907430.1"/>
    </source>
</evidence>
<feature type="transmembrane region" description="Helical" evidence="9">
    <location>
        <begin position="705"/>
        <end position="731"/>
    </location>
</feature>
<evidence type="ECO:0000256" key="6">
    <source>
        <dbReference type="ARBA" id="ARBA00022840"/>
    </source>
</evidence>
<organism evidence="11 12">
    <name type="scientific">Coccomyxa subellipsoidea</name>
    <dbReference type="NCBI Taxonomy" id="248742"/>
    <lineage>
        <taxon>Eukaryota</taxon>
        <taxon>Viridiplantae</taxon>
        <taxon>Chlorophyta</taxon>
        <taxon>core chlorophytes</taxon>
        <taxon>Trebouxiophyceae</taxon>
        <taxon>Trebouxiophyceae incertae sedis</taxon>
        <taxon>Coccomyxaceae</taxon>
        <taxon>Coccomyxa</taxon>
    </lineage>
</organism>
<feature type="transmembrane region" description="Helical" evidence="9">
    <location>
        <begin position="440"/>
        <end position="459"/>
    </location>
</feature>
<keyword evidence="6 9" id="KW-0067">ATP-binding</keyword>
<keyword evidence="9" id="KW-0934">Plastid</keyword>
<dbReference type="Proteomes" id="UP001491310">
    <property type="component" value="Unassembled WGS sequence"/>
</dbReference>